<dbReference type="SMART" id="SM00014">
    <property type="entry name" value="acidPPc"/>
    <property type="match status" value="1"/>
</dbReference>
<evidence type="ECO:0000256" key="6">
    <source>
        <dbReference type="SAM" id="MobiDB-lite"/>
    </source>
</evidence>
<dbReference type="Gene3D" id="1.20.144.10">
    <property type="entry name" value="Phosphatidic acid phosphatase type 2/haloperoxidase"/>
    <property type="match status" value="1"/>
</dbReference>
<evidence type="ECO:0000256" key="2">
    <source>
        <dbReference type="ARBA" id="ARBA00008816"/>
    </source>
</evidence>
<dbReference type="Proteomes" id="UP000557566">
    <property type="component" value="Unassembled WGS sequence"/>
</dbReference>
<dbReference type="GO" id="GO:0006644">
    <property type="term" value="P:phospholipid metabolic process"/>
    <property type="evidence" value="ECO:0007669"/>
    <property type="project" value="InterPro"/>
</dbReference>
<evidence type="ECO:0000256" key="1">
    <source>
        <dbReference type="ARBA" id="ARBA00004141"/>
    </source>
</evidence>
<feature type="transmembrane region" description="Helical" evidence="7">
    <location>
        <begin position="180"/>
        <end position="202"/>
    </location>
</feature>
<dbReference type="EMBL" id="JAAVMX010000006">
    <property type="protein sequence ID" value="KAF4507334.1"/>
    <property type="molecule type" value="Genomic_DNA"/>
</dbReference>
<keyword evidence="10" id="KW-1185">Reference proteome</keyword>
<keyword evidence="3 7" id="KW-0812">Transmembrane</keyword>
<dbReference type="GO" id="GO:0016020">
    <property type="term" value="C:membrane"/>
    <property type="evidence" value="ECO:0007669"/>
    <property type="project" value="UniProtKB-SubCell"/>
</dbReference>
<feature type="region of interest" description="Disordered" evidence="6">
    <location>
        <begin position="265"/>
        <end position="309"/>
    </location>
</feature>
<dbReference type="InterPro" id="IPR036938">
    <property type="entry name" value="PAP2/HPO_sf"/>
</dbReference>
<evidence type="ECO:0000256" key="3">
    <source>
        <dbReference type="ARBA" id="ARBA00022692"/>
    </source>
</evidence>
<gene>
    <name evidence="9" type="ORF">G6O67_005984</name>
</gene>
<evidence type="ECO:0000256" key="4">
    <source>
        <dbReference type="ARBA" id="ARBA00022989"/>
    </source>
</evidence>
<name>A0A8H4LXH9_9HYPO</name>
<evidence type="ECO:0000313" key="10">
    <source>
        <dbReference type="Proteomes" id="UP000557566"/>
    </source>
</evidence>
<sequence>MASGRAARAAPASSRYGQHSLARLWKTTHAPDYAGLLVLLVAWILLASLVTPFHRIFFINDLNISFPHAVHERVSVPMLFIYAFVVPLAVILAYGLVCRPPAAKHEATLLSFAISAVLTGFLTDIIKNAVGRPRPDLLDRCRPASDTKPNQLVTIDVCTAPGGHALHDGWRSFPSGHSSFAFAGLGFLSLFLAGQLHLFHYAAGGRDLGRALLCLLPLVGAALIAISRCEDYRHDVYDVCVGSALGMSVAYWSYRRHWPRLSSPGCDEPYPRPGSDAKTTRWHRLRDEEEAGADGGPSYELQETRAMSG</sequence>
<reference evidence="9 10" key="1">
    <citation type="journal article" date="2020" name="Genome Biol. Evol.">
        <title>A new high-quality draft genome assembly of the Chinese cordyceps Ophiocordyceps sinensis.</title>
        <authorList>
            <person name="Shu R."/>
            <person name="Zhang J."/>
            <person name="Meng Q."/>
            <person name="Zhang H."/>
            <person name="Zhou G."/>
            <person name="Li M."/>
            <person name="Wu P."/>
            <person name="Zhao Y."/>
            <person name="Chen C."/>
            <person name="Qin Q."/>
        </authorList>
    </citation>
    <scope>NUCLEOTIDE SEQUENCE [LARGE SCALE GENOMIC DNA]</scope>
    <source>
        <strain evidence="9 10">IOZ07</strain>
    </source>
</reference>
<proteinExistence type="inferred from homology"/>
<dbReference type="InterPro" id="IPR043216">
    <property type="entry name" value="PAP-like"/>
</dbReference>
<organism evidence="9 10">
    <name type="scientific">Ophiocordyceps sinensis</name>
    <dbReference type="NCBI Taxonomy" id="72228"/>
    <lineage>
        <taxon>Eukaryota</taxon>
        <taxon>Fungi</taxon>
        <taxon>Dikarya</taxon>
        <taxon>Ascomycota</taxon>
        <taxon>Pezizomycotina</taxon>
        <taxon>Sordariomycetes</taxon>
        <taxon>Hypocreomycetidae</taxon>
        <taxon>Hypocreales</taxon>
        <taxon>Ophiocordycipitaceae</taxon>
        <taxon>Ophiocordyceps</taxon>
    </lineage>
</organism>
<dbReference type="GO" id="GO:0046839">
    <property type="term" value="P:phospholipid dephosphorylation"/>
    <property type="evidence" value="ECO:0007669"/>
    <property type="project" value="TreeGrafter"/>
</dbReference>
<dbReference type="FunFam" id="1.20.144.10:FF:000017">
    <property type="entry name" value="Diacylglycerol pyrophosphate phosphatase 1"/>
    <property type="match status" value="1"/>
</dbReference>
<keyword evidence="4 7" id="KW-1133">Transmembrane helix</keyword>
<comment type="subcellular location">
    <subcellularLocation>
        <location evidence="1">Membrane</location>
        <topology evidence="1">Multi-pass membrane protein</topology>
    </subcellularLocation>
</comment>
<feature type="transmembrane region" description="Helical" evidence="7">
    <location>
        <begin position="33"/>
        <end position="58"/>
    </location>
</feature>
<feature type="domain" description="Phosphatidic acid phosphatase type 2/haloperoxidase" evidence="8">
    <location>
        <begin position="109"/>
        <end position="254"/>
    </location>
</feature>
<dbReference type="PANTHER" id="PTHR10165:SF35">
    <property type="entry name" value="RE23632P"/>
    <property type="match status" value="1"/>
</dbReference>
<accession>A0A8H4LXH9</accession>
<dbReference type="GO" id="GO:0008195">
    <property type="term" value="F:phosphatidate phosphatase activity"/>
    <property type="evidence" value="ECO:0007669"/>
    <property type="project" value="TreeGrafter"/>
</dbReference>
<feature type="transmembrane region" description="Helical" evidence="7">
    <location>
        <begin position="79"/>
        <end position="97"/>
    </location>
</feature>
<dbReference type="InterPro" id="IPR000326">
    <property type="entry name" value="PAP2/HPO"/>
</dbReference>
<feature type="transmembrane region" description="Helical" evidence="7">
    <location>
        <begin position="109"/>
        <end position="130"/>
    </location>
</feature>
<dbReference type="AlphaFoldDB" id="A0A8H4LXH9"/>
<dbReference type="CDD" id="cd03390">
    <property type="entry name" value="PAP2_containing_1_like"/>
    <property type="match status" value="1"/>
</dbReference>
<dbReference type="PANTHER" id="PTHR10165">
    <property type="entry name" value="LIPID PHOSPHATE PHOSPHATASE"/>
    <property type="match status" value="1"/>
</dbReference>
<comment type="caution">
    <text evidence="9">The sequence shown here is derived from an EMBL/GenBank/DDBJ whole genome shotgun (WGS) entry which is preliminary data.</text>
</comment>
<evidence type="ECO:0000256" key="7">
    <source>
        <dbReference type="SAM" id="Phobius"/>
    </source>
</evidence>
<dbReference type="Pfam" id="PF01569">
    <property type="entry name" value="PAP2"/>
    <property type="match status" value="1"/>
</dbReference>
<evidence type="ECO:0000256" key="5">
    <source>
        <dbReference type="ARBA" id="ARBA00023136"/>
    </source>
</evidence>
<comment type="similarity">
    <text evidence="2">Belongs to the PA-phosphatase related phosphoesterase family.</text>
</comment>
<dbReference type="SUPFAM" id="SSF48317">
    <property type="entry name" value="Acid phosphatase/Vanadium-dependent haloperoxidase"/>
    <property type="match status" value="1"/>
</dbReference>
<dbReference type="OrthoDB" id="10030083at2759"/>
<protein>
    <recommendedName>
        <fullName evidence="8">Phosphatidic acid phosphatase type 2/haloperoxidase domain-containing protein</fullName>
    </recommendedName>
</protein>
<feature type="transmembrane region" description="Helical" evidence="7">
    <location>
        <begin position="208"/>
        <end position="229"/>
    </location>
</feature>
<keyword evidence="5 7" id="KW-0472">Membrane</keyword>
<evidence type="ECO:0000313" key="9">
    <source>
        <dbReference type="EMBL" id="KAF4507334.1"/>
    </source>
</evidence>
<evidence type="ECO:0000259" key="8">
    <source>
        <dbReference type="SMART" id="SM00014"/>
    </source>
</evidence>